<proteinExistence type="predicted"/>
<accession>A0A2S4WCP9</accession>
<dbReference type="AlphaFoldDB" id="A0A2S4WCP9"/>
<dbReference type="Proteomes" id="UP000238274">
    <property type="component" value="Unassembled WGS sequence"/>
</dbReference>
<reference evidence="2" key="2">
    <citation type="journal article" date="2018" name="BMC Genomics">
        <title>Genomic insights into host adaptation between the wheat stripe rust pathogen (Puccinia striiformis f. sp. tritici) and the barley stripe rust pathogen (Puccinia striiformis f. sp. hordei).</title>
        <authorList>
            <person name="Xia C."/>
            <person name="Wang M."/>
            <person name="Yin C."/>
            <person name="Cornejo O.E."/>
            <person name="Hulbert S.H."/>
            <person name="Chen X."/>
        </authorList>
    </citation>
    <scope>NUCLEOTIDE SEQUENCE [LARGE SCALE GENOMIC DNA]</scope>
    <source>
        <strain evidence="2">93TX-2</strain>
    </source>
</reference>
<dbReference type="VEuPathDB" id="FungiDB:PSHT_04580"/>
<keyword evidence="2" id="KW-1185">Reference proteome</keyword>
<organism evidence="1 2">
    <name type="scientific">Puccinia striiformis</name>
    <dbReference type="NCBI Taxonomy" id="27350"/>
    <lineage>
        <taxon>Eukaryota</taxon>
        <taxon>Fungi</taxon>
        <taxon>Dikarya</taxon>
        <taxon>Basidiomycota</taxon>
        <taxon>Pucciniomycotina</taxon>
        <taxon>Pucciniomycetes</taxon>
        <taxon>Pucciniales</taxon>
        <taxon>Pucciniaceae</taxon>
        <taxon>Puccinia</taxon>
    </lineage>
</organism>
<comment type="caution">
    <text evidence="1">The sequence shown here is derived from an EMBL/GenBank/DDBJ whole genome shotgun (WGS) entry which is preliminary data.</text>
</comment>
<gene>
    <name evidence="1" type="ORF">PSHT_04580</name>
</gene>
<dbReference type="EMBL" id="PKSM01000047">
    <property type="protein sequence ID" value="POW19566.1"/>
    <property type="molecule type" value="Genomic_DNA"/>
</dbReference>
<reference evidence="2" key="3">
    <citation type="journal article" date="2018" name="Mol. Plant Microbe Interact.">
        <title>Genome sequence resources for the wheat stripe rust pathogen (Puccinia striiformis f. sp. tritici) and the barley stripe rust pathogen (Puccinia striiformis f. sp. hordei).</title>
        <authorList>
            <person name="Xia C."/>
            <person name="Wang M."/>
            <person name="Yin C."/>
            <person name="Cornejo O.E."/>
            <person name="Hulbert S.H."/>
            <person name="Chen X."/>
        </authorList>
    </citation>
    <scope>NUCLEOTIDE SEQUENCE [LARGE SCALE GENOMIC DNA]</scope>
    <source>
        <strain evidence="2">93TX-2</strain>
    </source>
</reference>
<evidence type="ECO:0000313" key="1">
    <source>
        <dbReference type="EMBL" id="POW19566.1"/>
    </source>
</evidence>
<reference evidence="1 2" key="1">
    <citation type="submission" date="2017-12" db="EMBL/GenBank/DDBJ databases">
        <title>Gene loss provides genomic basis for host adaptation in cereal stripe rust fungi.</title>
        <authorList>
            <person name="Xia C."/>
        </authorList>
    </citation>
    <scope>NUCLEOTIDE SEQUENCE [LARGE SCALE GENOMIC DNA]</scope>
    <source>
        <strain evidence="1 2">93TX-2</strain>
    </source>
</reference>
<name>A0A2S4WCP9_9BASI</name>
<evidence type="ECO:0000313" key="2">
    <source>
        <dbReference type="Proteomes" id="UP000238274"/>
    </source>
</evidence>
<protein>
    <submittedName>
        <fullName evidence="1">Uncharacterized protein</fullName>
    </submittedName>
</protein>
<sequence length="130" mass="14138">MVTISGFGIGSWSKWPSPTLTILTTSCEINTETHLNNQPTASLLAQSTGLLGKSYTTTPPVFRCFPAFAPDSGLLVANLDTNLPELAAQYRNLWADFMESGLTLTEDNILSLLIQTSIPHSTDLCNEFDN</sequence>